<accession>A0A1I7Y1H9</accession>
<evidence type="ECO:0000313" key="2">
    <source>
        <dbReference type="WBParaSite" id="L893_g11640.t1"/>
    </source>
</evidence>
<dbReference type="Proteomes" id="UP000095287">
    <property type="component" value="Unplaced"/>
</dbReference>
<sequence>MFLTCFALSWTQVRDVLKYSSLRKCDLSKDTKAVKSTVLCEPNVLNRGLNAQRHHGYANSDPAKTPGELCTTLLANSTCNLMDQCVTIFQEASEGADETYITPEAWQ</sequence>
<reference evidence="2" key="1">
    <citation type="submission" date="2016-11" db="UniProtKB">
        <authorList>
            <consortium name="WormBaseParasite"/>
        </authorList>
    </citation>
    <scope>IDENTIFICATION</scope>
</reference>
<dbReference type="WBParaSite" id="L893_g11640.t1">
    <property type="protein sequence ID" value="L893_g11640.t1"/>
    <property type="gene ID" value="L893_g11640"/>
</dbReference>
<protein>
    <submittedName>
        <fullName evidence="2">Secreted protein</fullName>
    </submittedName>
</protein>
<evidence type="ECO:0000313" key="1">
    <source>
        <dbReference type="Proteomes" id="UP000095287"/>
    </source>
</evidence>
<dbReference type="AlphaFoldDB" id="A0A1I7Y1H9"/>
<proteinExistence type="predicted"/>
<name>A0A1I7Y1H9_9BILA</name>
<keyword evidence="1" id="KW-1185">Reference proteome</keyword>
<organism evidence="1 2">
    <name type="scientific">Steinernema glaseri</name>
    <dbReference type="NCBI Taxonomy" id="37863"/>
    <lineage>
        <taxon>Eukaryota</taxon>
        <taxon>Metazoa</taxon>
        <taxon>Ecdysozoa</taxon>
        <taxon>Nematoda</taxon>
        <taxon>Chromadorea</taxon>
        <taxon>Rhabditida</taxon>
        <taxon>Tylenchina</taxon>
        <taxon>Panagrolaimomorpha</taxon>
        <taxon>Strongyloidoidea</taxon>
        <taxon>Steinernematidae</taxon>
        <taxon>Steinernema</taxon>
    </lineage>
</organism>